<accession>A0A3N2AWK9</accession>
<dbReference type="EMBL" id="RKHJ01000001">
    <property type="protein sequence ID" value="ROR67411.1"/>
    <property type="molecule type" value="Genomic_DNA"/>
</dbReference>
<dbReference type="Proteomes" id="UP000275456">
    <property type="component" value="Unassembled WGS sequence"/>
</dbReference>
<proteinExistence type="predicted"/>
<organism evidence="2 3">
    <name type="scientific">Agrococcus jenensis</name>
    <dbReference type="NCBI Taxonomy" id="46353"/>
    <lineage>
        <taxon>Bacteria</taxon>
        <taxon>Bacillati</taxon>
        <taxon>Actinomycetota</taxon>
        <taxon>Actinomycetes</taxon>
        <taxon>Micrococcales</taxon>
        <taxon>Microbacteriaceae</taxon>
        <taxon>Agrococcus</taxon>
    </lineage>
</organism>
<name>A0A3N2AWK9_9MICO</name>
<keyword evidence="1" id="KW-1133">Transmembrane helix</keyword>
<comment type="caution">
    <text evidence="2">The sequence shown here is derived from an EMBL/GenBank/DDBJ whole genome shotgun (WGS) entry which is preliminary data.</text>
</comment>
<reference evidence="2 3" key="1">
    <citation type="submission" date="2018-11" db="EMBL/GenBank/DDBJ databases">
        <title>Sequencing the genomes of 1000 actinobacteria strains.</title>
        <authorList>
            <person name="Klenk H.-P."/>
        </authorList>
    </citation>
    <scope>NUCLEOTIDE SEQUENCE [LARGE SCALE GENOMIC DNA]</scope>
    <source>
        <strain evidence="2 3">DSM 9580</strain>
    </source>
</reference>
<evidence type="ECO:0000256" key="1">
    <source>
        <dbReference type="SAM" id="Phobius"/>
    </source>
</evidence>
<keyword evidence="1" id="KW-0812">Transmembrane</keyword>
<evidence type="ECO:0008006" key="4">
    <source>
        <dbReference type="Google" id="ProtNLM"/>
    </source>
</evidence>
<protein>
    <recommendedName>
        <fullName evidence="4">TadE-like protein</fullName>
    </recommendedName>
</protein>
<keyword evidence="1" id="KW-0472">Membrane</keyword>
<evidence type="ECO:0000313" key="2">
    <source>
        <dbReference type="EMBL" id="ROR67411.1"/>
    </source>
</evidence>
<evidence type="ECO:0000313" key="3">
    <source>
        <dbReference type="Proteomes" id="UP000275456"/>
    </source>
</evidence>
<gene>
    <name evidence="2" type="ORF">EDD26_2823</name>
</gene>
<dbReference type="AlphaFoldDB" id="A0A3N2AWK9"/>
<feature type="transmembrane region" description="Helical" evidence="1">
    <location>
        <begin position="30"/>
        <end position="49"/>
    </location>
</feature>
<dbReference type="OrthoDB" id="5118919at2"/>
<keyword evidence="3" id="KW-1185">Reference proteome</keyword>
<dbReference type="RefSeq" id="WP_123698277.1">
    <property type="nucleotide sequence ID" value="NZ_RKHJ01000001.1"/>
</dbReference>
<sequence>MRRSSRSDEPPVRTPGARLVDETGSASLEFLTVGVLLLVPLVYLVLALGQIQHAVLGVEGAARYAARTIAQAPSHDAGLQAADRALLVAMADAGMERDAALVTIACEPDPGACCTRGGTVTVQVDATVPLPLLPPVLAPDVGIGVPISARAVQPVSAFGGAP</sequence>